<dbReference type="Proteomes" id="UP001177021">
    <property type="component" value="Unassembled WGS sequence"/>
</dbReference>
<organism evidence="1 2">
    <name type="scientific">Trifolium pratense</name>
    <name type="common">Red clover</name>
    <dbReference type="NCBI Taxonomy" id="57577"/>
    <lineage>
        <taxon>Eukaryota</taxon>
        <taxon>Viridiplantae</taxon>
        <taxon>Streptophyta</taxon>
        <taxon>Embryophyta</taxon>
        <taxon>Tracheophyta</taxon>
        <taxon>Spermatophyta</taxon>
        <taxon>Magnoliopsida</taxon>
        <taxon>eudicotyledons</taxon>
        <taxon>Gunneridae</taxon>
        <taxon>Pentapetalae</taxon>
        <taxon>rosids</taxon>
        <taxon>fabids</taxon>
        <taxon>Fabales</taxon>
        <taxon>Fabaceae</taxon>
        <taxon>Papilionoideae</taxon>
        <taxon>50 kb inversion clade</taxon>
        <taxon>NPAAA clade</taxon>
        <taxon>Hologalegina</taxon>
        <taxon>IRL clade</taxon>
        <taxon>Trifolieae</taxon>
        <taxon>Trifolium</taxon>
    </lineage>
</organism>
<dbReference type="EMBL" id="CASHSV030000013">
    <property type="protein sequence ID" value="CAJ2636602.1"/>
    <property type="molecule type" value="Genomic_DNA"/>
</dbReference>
<protein>
    <submittedName>
        <fullName evidence="1">Uncharacterized protein</fullName>
    </submittedName>
</protein>
<evidence type="ECO:0000313" key="1">
    <source>
        <dbReference type="EMBL" id="CAJ2636602.1"/>
    </source>
</evidence>
<evidence type="ECO:0000313" key="2">
    <source>
        <dbReference type="Proteomes" id="UP001177021"/>
    </source>
</evidence>
<accession>A0ACB0J057</accession>
<gene>
    <name evidence="1" type="ORF">MILVUS5_LOCUS7074</name>
</gene>
<name>A0ACB0J057_TRIPR</name>
<reference evidence="1" key="1">
    <citation type="submission" date="2023-10" db="EMBL/GenBank/DDBJ databases">
        <authorList>
            <person name="Rodriguez Cubillos JULIANA M."/>
            <person name="De Vega J."/>
        </authorList>
    </citation>
    <scope>NUCLEOTIDE SEQUENCE</scope>
</reference>
<proteinExistence type="predicted"/>
<keyword evidence="2" id="KW-1185">Reference proteome</keyword>
<sequence>MVGEWCELNVLQQQNSASGTIVTASQWQKPRDGWSTCNIDASFYEDLGLTGGGWCVRNAQGRFVAAGTNLIHQKLATIEGEGMAILDALHEAIARGWTNIVFESDSKIVVDAIHANHNGVSEFSSMISYIELLLQCNSSFEVKFIKRQANMVAHTLARPAISWSSHTLFTLFLVVLNLLLLLINEIC</sequence>
<comment type="caution">
    <text evidence="1">The sequence shown here is derived from an EMBL/GenBank/DDBJ whole genome shotgun (WGS) entry which is preliminary data.</text>
</comment>